<feature type="transmembrane region" description="Helical" evidence="1">
    <location>
        <begin position="103"/>
        <end position="123"/>
    </location>
</feature>
<dbReference type="Proteomes" id="UP000075882">
    <property type="component" value="Unassembled WGS sequence"/>
</dbReference>
<dbReference type="EnsemblMetazoa" id="ACOM038471-RA">
    <property type="protein sequence ID" value="ACOM038471-PA.1"/>
    <property type="gene ID" value="ACOM038471"/>
</dbReference>
<keyword evidence="1" id="KW-0812">Transmembrane</keyword>
<dbReference type="AlphaFoldDB" id="A0A8W7PVQ7"/>
<keyword evidence="1" id="KW-0472">Membrane</keyword>
<keyword evidence="1" id="KW-1133">Transmembrane helix</keyword>
<dbReference type="VEuPathDB" id="VectorBase:ACON2_036407"/>
<proteinExistence type="predicted"/>
<accession>A0A8W7PVQ7</accession>
<evidence type="ECO:0000256" key="1">
    <source>
        <dbReference type="SAM" id="Phobius"/>
    </source>
</evidence>
<organism evidence="2">
    <name type="scientific">Anopheles coluzzii</name>
    <name type="common">African malaria mosquito</name>
    <dbReference type="NCBI Taxonomy" id="1518534"/>
    <lineage>
        <taxon>Eukaryota</taxon>
        <taxon>Metazoa</taxon>
        <taxon>Ecdysozoa</taxon>
        <taxon>Arthropoda</taxon>
        <taxon>Hexapoda</taxon>
        <taxon>Insecta</taxon>
        <taxon>Pterygota</taxon>
        <taxon>Neoptera</taxon>
        <taxon>Endopterygota</taxon>
        <taxon>Diptera</taxon>
        <taxon>Nematocera</taxon>
        <taxon>Culicoidea</taxon>
        <taxon>Culicidae</taxon>
        <taxon>Anophelinae</taxon>
        <taxon>Anopheles</taxon>
    </lineage>
</organism>
<protein>
    <submittedName>
        <fullName evidence="2">Uncharacterized protein</fullName>
    </submittedName>
</protein>
<name>A0A8W7PVQ7_ANOCL</name>
<feature type="transmembrane region" description="Helical" evidence="1">
    <location>
        <begin position="71"/>
        <end position="91"/>
    </location>
</feature>
<sequence>LCFMAYSKEYSVNCLTCPFCPAFPYLRTLLENSTKEQIPYASRQTSTSENATVWQRWKPCVMQTIKLSGCVLETVMLLWVTLTRICLQIWLKLLDANRSALALFLFFTVSLICSIVGSVHAAVSR</sequence>
<evidence type="ECO:0000313" key="2">
    <source>
        <dbReference type="EnsemblMetazoa" id="ACOM038471-PA.1"/>
    </source>
</evidence>
<reference evidence="2" key="1">
    <citation type="submission" date="2022-08" db="UniProtKB">
        <authorList>
            <consortium name="EnsemblMetazoa"/>
        </authorList>
    </citation>
    <scope>IDENTIFICATION</scope>
</reference>